<name>A0ACC2ZG76_9PEZI</name>
<organism evidence="1 2">
    <name type="scientific">Coniosporium tulheliwenetii</name>
    <dbReference type="NCBI Taxonomy" id="3383036"/>
    <lineage>
        <taxon>Eukaryota</taxon>
        <taxon>Fungi</taxon>
        <taxon>Dikarya</taxon>
        <taxon>Ascomycota</taxon>
        <taxon>Pezizomycotina</taxon>
        <taxon>Dothideomycetes</taxon>
        <taxon>Dothideomycetes incertae sedis</taxon>
        <taxon>Coniosporium</taxon>
    </lineage>
</organism>
<dbReference type="EMBL" id="JAPDRP010000006">
    <property type="protein sequence ID" value="KAJ9646638.1"/>
    <property type="molecule type" value="Genomic_DNA"/>
</dbReference>
<comment type="caution">
    <text evidence="1">The sequence shown here is derived from an EMBL/GenBank/DDBJ whole genome shotgun (WGS) entry which is preliminary data.</text>
</comment>
<evidence type="ECO:0000313" key="1">
    <source>
        <dbReference type="EMBL" id="KAJ9646638.1"/>
    </source>
</evidence>
<protein>
    <submittedName>
        <fullName evidence="1">Uncharacterized protein</fullName>
    </submittedName>
</protein>
<proteinExistence type="predicted"/>
<dbReference type="Proteomes" id="UP001172680">
    <property type="component" value="Unassembled WGS sequence"/>
</dbReference>
<sequence length="453" mass="49412">MNAFQLQGPEGVRQGDFYSLMFFVVALANLVVYAAVGWVSNIIAQVVIRVYRLEMFDNALRQDMDFFDREENATGALASRLSTYPTNLQELLGFNVMLILINVVNVLSSSVLALIVGWKLGYGGRLISTGEYSTSQFFIVFIGVIFSGEAAAAFFSYTTSITKAQSAANHILWFRTLIPSIREDQSQSPPGEKDSDSGRGPAHVECEDLEFSYASRPNTKVLQGVNIDVKAGAFAALVGPSGCGKSTMIALLERFYDPTSGCIRFDGTDIKDLCPRRYRRNVALVQQEPVLYQGSIRDNVAMGLATEAEGAVSDEKVEEACKQANIYEFVSSLPDGFSTLCGSRGTQLSGGQRQRVAIARALIRAPRLLLLDEATSALDTESEKVVQAALEKAQSGRTTVAVAHRLSTVKDADVIMVFSKGRIVESGTHVQLLAKRGVYYEMCLGQSLDRDPV</sequence>
<accession>A0ACC2ZG76</accession>
<keyword evidence="2" id="KW-1185">Reference proteome</keyword>
<gene>
    <name evidence="1" type="ORF">H2199_002687</name>
</gene>
<evidence type="ECO:0000313" key="2">
    <source>
        <dbReference type="Proteomes" id="UP001172680"/>
    </source>
</evidence>
<reference evidence="1" key="1">
    <citation type="submission" date="2022-10" db="EMBL/GenBank/DDBJ databases">
        <title>Culturing micro-colonial fungi from biological soil crusts in the Mojave desert and describing Neophaeococcomyces mojavensis, and introducing the new genera and species Taxawa tesnikishii.</title>
        <authorList>
            <person name="Kurbessoian T."/>
            <person name="Stajich J.E."/>
        </authorList>
    </citation>
    <scope>NUCLEOTIDE SEQUENCE</scope>
    <source>
        <strain evidence="1">JES_115</strain>
    </source>
</reference>